<dbReference type="Proteomes" id="UP000307380">
    <property type="component" value="Unassembled WGS sequence"/>
</dbReference>
<evidence type="ECO:0008006" key="4">
    <source>
        <dbReference type="Google" id="ProtNLM"/>
    </source>
</evidence>
<feature type="compositionally biased region" description="Polar residues" evidence="1">
    <location>
        <begin position="49"/>
        <end position="62"/>
    </location>
</feature>
<evidence type="ECO:0000313" key="3">
    <source>
        <dbReference type="Proteomes" id="UP000307380"/>
    </source>
</evidence>
<comment type="caution">
    <text evidence="2">The sequence shown here is derived from an EMBL/GenBank/DDBJ whole genome shotgun (WGS) entry which is preliminary data.</text>
</comment>
<dbReference type="AlphaFoldDB" id="A0A4S4FPR3"/>
<dbReference type="EMBL" id="SSSN01000011">
    <property type="protein sequence ID" value="THG31306.1"/>
    <property type="molecule type" value="Genomic_DNA"/>
</dbReference>
<evidence type="ECO:0000256" key="1">
    <source>
        <dbReference type="SAM" id="MobiDB-lite"/>
    </source>
</evidence>
<organism evidence="2 3">
    <name type="scientific">Orlajensenia flava</name>
    <dbReference type="NCBI Taxonomy" id="2565934"/>
    <lineage>
        <taxon>Bacteria</taxon>
        <taxon>Bacillati</taxon>
        <taxon>Actinomycetota</taxon>
        <taxon>Actinomycetes</taxon>
        <taxon>Micrococcales</taxon>
        <taxon>Microbacteriaceae</taxon>
        <taxon>Orlajensenia</taxon>
    </lineage>
</organism>
<sequence length="140" mass="15872">MTDEITLCCLLWARPGRERDLTAYEDRVLELLADHGATVVERVIRDQPVDTTDQGSAASRTTGRAVDPAARTDDHPVEVQVYRFPDQGALERYLADPHRVALAAERDRVIRRTELFPVRPRPRADVLSRPNRRPFPAFTG</sequence>
<protein>
    <recommendedName>
        <fullName evidence="4">DUF1330 domain-containing protein</fullName>
    </recommendedName>
</protein>
<feature type="region of interest" description="Disordered" evidence="1">
    <location>
        <begin position="46"/>
        <end position="72"/>
    </location>
</feature>
<accession>A0A4S4FPR3</accession>
<proteinExistence type="predicted"/>
<dbReference type="RefSeq" id="WP_136425073.1">
    <property type="nucleotide sequence ID" value="NZ_SSSN01000011.1"/>
</dbReference>
<reference evidence="2 3" key="1">
    <citation type="submission" date="2019-04" db="EMBL/GenBank/DDBJ databases">
        <authorList>
            <person name="Jiang L."/>
        </authorList>
    </citation>
    <scope>NUCLEOTIDE SEQUENCE [LARGE SCALE GENOMIC DNA]</scope>
    <source>
        <strain evidence="2 3">YIM 131861</strain>
    </source>
</reference>
<name>A0A4S4FPR3_9MICO</name>
<keyword evidence="3" id="KW-1185">Reference proteome</keyword>
<gene>
    <name evidence="2" type="ORF">E6C70_13485</name>
</gene>
<evidence type="ECO:0000313" key="2">
    <source>
        <dbReference type="EMBL" id="THG31306.1"/>
    </source>
</evidence>
<dbReference type="OrthoDB" id="4466123at2"/>